<evidence type="ECO:0000256" key="2">
    <source>
        <dbReference type="SAM" id="MobiDB-lite"/>
    </source>
</evidence>
<dbReference type="OrthoDB" id="10067824at2759"/>
<name>A0A8J4XZ15_CHIOP</name>
<reference evidence="4" key="1">
    <citation type="submission" date="2020-07" db="EMBL/GenBank/DDBJ databases">
        <title>The High-quality genome of the commercially important snow crab, Chionoecetes opilio.</title>
        <authorList>
            <person name="Jeong J.-H."/>
            <person name="Ryu S."/>
        </authorList>
    </citation>
    <scope>NUCLEOTIDE SEQUENCE</scope>
    <source>
        <strain evidence="4">MADBK_172401_WGS</strain>
        <tissue evidence="4">Digestive gland</tissue>
    </source>
</reference>
<dbReference type="AlphaFoldDB" id="A0A8J4XZ15"/>
<dbReference type="InterPro" id="IPR000504">
    <property type="entry name" value="RRM_dom"/>
</dbReference>
<dbReference type="Gene3D" id="3.30.70.330">
    <property type="match status" value="1"/>
</dbReference>
<feature type="domain" description="RRM" evidence="3">
    <location>
        <begin position="130"/>
        <end position="170"/>
    </location>
</feature>
<proteinExistence type="predicted"/>
<gene>
    <name evidence="4" type="primary">HRP65_4</name>
    <name evidence="4" type="ORF">GWK47_008965</name>
</gene>
<dbReference type="EMBL" id="JACEEZ010018615">
    <property type="protein sequence ID" value="KAG0716743.1"/>
    <property type="molecule type" value="Genomic_DNA"/>
</dbReference>
<dbReference type="Proteomes" id="UP000770661">
    <property type="component" value="Unassembled WGS sequence"/>
</dbReference>
<dbReference type="GO" id="GO:0003723">
    <property type="term" value="F:RNA binding"/>
    <property type="evidence" value="ECO:0007669"/>
    <property type="project" value="UniProtKB-KW"/>
</dbReference>
<comment type="caution">
    <text evidence="4">The sequence shown here is derived from an EMBL/GenBank/DDBJ whole genome shotgun (WGS) entry which is preliminary data.</text>
</comment>
<dbReference type="SUPFAM" id="SSF54928">
    <property type="entry name" value="RNA-binding domain, RBD"/>
    <property type="match status" value="1"/>
</dbReference>
<feature type="region of interest" description="Disordered" evidence="2">
    <location>
        <begin position="187"/>
        <end position="209"/>
    </location>
</feature>
<keyword evidence="5" id="KW-1185">Reference proteome</keyword>
<evidence type="ECO:0000259" key="3">
    <source>
        <dbReference type="Pfam" id="PF00076"/>
    </source>
</evidence>
<sequence length="279" mass="30268">MGLSPCPPPLRGPSAHPNLREVRLAVAGERSATRQMCFTPRFSHPPLPGAAHTYHGQIALYEESRGRINGCPLGVVGRTVEAEAEAILCGDGVVESDRAGEHLDTLGLVVASEDPGLGLQLTSQEQADFQIEACRVIVDDRGKATGEGIVIFTDKKGATLAIKKCHEECYFLTRDCRVRRGAAQQSSAGGVEGGSWGPGGQSSGGGGGEPTVSRMTRLLCFFFKTHSEFVSHSSRFQLKIIDEMLWTLSSEEFLIECIRGHPCLWDHRSELYTKKALIF</sequence>
<feature type="compositionally biased region" description="Gly residues" evidence="2">
    <location>
        <begin position="190"/>
        <end position="209"/>
    </location>
</feature>
<evidence type="ECO:0000313" key="4">
    <source>
        <dbReference type="EMBL" id="KAG0716743.1"/>
    </source>
</evidence>
<dbReference type="InterPro" id="IPR012677">
    <property type="entry name" value="Nucleotide-bd_a/b_plait_sf"/>
</dbReference>
<organism evidence="4 5">
    <name type="scientific">Chionoecetes opilio</name>
    <name type="common">Atlantic snow crab</name>
    <name type="synonym">Cancer opilio</name>
    <dbReference type="NCBI Taxonomy" id="41210"/>
    <lineage>
        <taxon>Eukaryota</taxon>
        <taxon>Metazoa</taxon>
        <taxon>Ecdysozoa</taxon>
        <taxon>Arthropoda</taxon>
        <taxon>Crustacea</taxon>
        <taxon>Multicrustacea</taxon>
        <taxon>Malacostraca</taxon>
        <taxon>Eumalacostraca</taxon>
        <taxon>Eucarida</taxon>
        <taxon>Decapoda</taxon>
        <taxon>Pleocyemata</taxon>
        <taxon>Brachyura</taxon>
        <taxon>Eubrachyura</taxon>
        <taxon>Majoidea</taxon>
        <taxon>Majidae</taxon>
        <taxon>Chionoecetes</taxon>
    </lineage>
</organism>
<evidence type="ECO:0000256" key="1">
    <source>
        <dbReference type="ARBA" id="ARBA00022884"/>
    </source>
</evidence>
<evidence type="ECO:0000313" key="5">
    <source>
        <dbReference type="Proteomes" id="UP000770661"/>
    </source>
</evidence>
<accession>A0A8J4XZ15</accession>
<dbReference type="Pfam" id="PF00076">
    <property type="entry name" value="RRM_1"/>
    <property type="match status" value="1"/>
</dbReference>
<protein>
    <submittedName>
        <fullName evidence="4">Hrp65 protein</fullName>
    </submittedName>
</protein>
<keyword evidence="1" id="KW-0694">RNA-binding</keyword>
<dbReference type="InterPro" id="IPR035979">
    <property type="entry name" value="RBD_domain_sf"/>
</dbReference>